<reference evidence="3 4" key="1">
    <citation type="submission" date="2023-06" db="EMBL/GenBank/DDBJ databases">
        <title>Rock-solubilizing bacteria, Microbacterium invictum, promotes re-establishment of vegetation in rocky wasteland by accelerating rock bio-weathering and reshaping soil bacterial community.</title>
        <authorList>
            <person name="Liu C."/>
        </authorList>
    </citation>
    <scope>NUCLEOTIDE SEQUENCE [LARGE SCALE GENOMIC DNA]</scope>
    <source>
        <strain evidence="3 4">X-18</strain>
    </source>
</reference>
<sequence length="386" mass="41914">MGDSLFDDDRRQRAIEALGLLDTRPDERVDRVTRLAQEIFGVPMVSVTLLDRDRQWRKSQIGLGGDEAPREGAFCDMTVRQGGTLIVEDASVDEYFATNPFVEGDPHLRFYAGHPLQAPGGEFVGTLCILDTQPRSLDAREVELLREMAQWVQTELMAEDDLDHATVVQQALLPRETPEVAGYTLAAAATASGQLMGDLYDWYLHDGRLRMTLADVMGKGTGPAIVAASVRASLRTAPDRTLAAAVAEVDRLLESDLGRAGLFVTAVHAELDPGSGRISFVDAGHSLAFILRRDGSWTPLRSTGLPLGMGFDLDRTAASVQLEPGDAFLCCSDGLLDILDEEDPFGHVLRVISTEGPDGAVAEAVRLAHERRAPDDVTVLLVRRDG</sequence>
<dbReference type="SMART" id="SM00331">
    <property type="entry name" value="PP2C_SIG"/>
    <property type="match status" value="1"/>
</dbReference>
<dbReference type="PANTHER" id="PTHR43156">
    <property type="entry name" value="STAGE II SPORULATION PROTEIN E-RELATED"/>
    <property type="match status" value="1"/>
</dbReference>
<dbReference type="Gene3D" id="3.60.40.10">
    <property type="entry name" value="PPM-type phosphatase domain"/>
    <property type="match status" value="1"/>
</dbReference>
<dbReference type="Gene3D" id="3.30.450.40">
    <property type="match status" value="1"/>
</dbReference>
<dbReference type="SUPFAM" id="SSF55781">
    <property type="entry name" value="GAF domain-like"/>
    <property type="match status" value="1"/>
</dbReference>
<accession>A0ABZ0VAN8</accession>
<evidence type="ECO:0000313" key="4">
    <source>
        <dbReference type="Proteomes" id="UP001324533"/>
    </source>
</evidence>
<evidence type="ECO:0000313" key="3">
    <source>
        <dbReference type="EMBL" id="WQB70204.1"/>
    </source>
</evidence>
<evidence type="ECO:0000259" key="2">
    <source>
        <dbReference type="PROSITE" id="PS51746"/>
    </source>
</evidence>
<feature type="domain" description="PPM-type phosphatase" evidence="2">
    <location>
        <begin position="182"/>
        <end position="384"/>
    </location>
</feature>
<dbReference type="Pfam" id="PF07228">
    <property type="entry name" value="SpoIIE"/>
    <property type="match status" value="1"/>
</dbReference>
<dbReference type="InterPro" id="IPR036457">
    <property type="entry name" value="PPM-type-like_dom_sf"/>
</dbReference>
<dbReference type="EMBL" id="CP139779">
    <property type="protein sequence ID" value="WQB70204.1"/>
    <property type="molecule type" value="Genomic_DNA"/>
</dbReference>
<protein>
    <submittedName>
        <fullName evidence="3">GAF domain-containing SpoIIE family protein phosphatase</fullName>
    </submittedName>
</protein>
<dbReference type="SMART" id="SM00065">
    <property type="entry name" value="GAF"/>
    <property type="match status" value="1"/>
</dbReference>
<dbReference type="PANTHER" id="PTHR43156:SF2">
    <property type="entry name" value="STAGE II SPORULATION PROTEIN E"/>
    <property type="match status" value="1"/>
</dbReference>
<proteinExistence type="predicted"/>
<dbReference type="InterPro" id="IPR003018">
    <property type="entry name" value="GAF"/>
</dbReference>
<dbReference type="InterPro" id="IPR001932">
    <property type="entry name" value="PPM-type_phosphatase-like_dom"/>
</dbReference>
<dbReference type="Pfam" id="PF01590">
    <property type="entry name" value="GAF"/>
    <property type="match status" value="1"/>
</dbReference>
<organism evidence="3 4">
    <name type="scientific">Microbacterium invictum</name>
    <dbReference type="NCBI Taxonomy" id="515415"/>
    <lineage>
        <taxon>Bacteria</taxon>
        <taxon>Bacillati</taxon>
        <taxon>Actinomycetota</taxon>
        <taxon>Actinomycetes</taxon>
        <taxon>Micrococcales</taxon>
        <taxon>Microbacteriaceae</taxon>
        <taxon>Microbacterium</taxon>
    </lineage>
</organism>
<dbReference type="Proteomes" id="UP001324533">
    <property type="component" value="Chromosome"/>
</dbReference>
<gene>
    <name evidence="3" type="ORF">T9R20_16125</name>
</gene>
<keyword evidence="4" id="KW-1185">Reference proteome</keyword>
<dbReference type="InterPro" id="IPR029016">
    <property type="entry name" value="GAF-like_dom_sf"/>
</dbReference>
<dbReference type="SUPFAM" id="SSF81606">
    <property type="entry name" value="PP2C-like"/>
    <property type="match status" value="1"/>
</dbReference>
<dbReference type="InterPro" id="IPR052016">
    <property type="entry name" value="Bact_Sigma-Reg"/>
</dbReference>
<name>A0ABZ0VAN8_9MICO</name>
<evidence type="ECO:0000256" key="1">
    <source>
        <dbReference type="ARBA" id="ARBA00022801"/>
    </source>
</evidence>
<dbReference type="RefSeq" id="WP_322410354.1">
    <property type="nucleotide sequence ID" value="NZ_CP139779.1"/>
</dbReference>
<keyword evidence="1" id="KW-0378">Hydrolase</keyword>
<dbReference type="PROSITE" id="PS51746">
    <property type="entry name" value="PPM_2"/>
    <property type="match status" value="1"/>
</dbReference>